<dbReference type="RefSeq" id="XP_033351379.1">
    <property type="nucleotide sequence ID" value="XM_033495488.1"/>
</dbReference>
<gene>
    <name evidence="3" type="primary">LOC117234366</name>
</gene>
<dbReference type="GeneID" id="117234366"/>
<dbReference type="Proteomes" id="UP000504631">
    <property type="component" value="Unplaced"/>
</dbReference>
<name>A0A6J3KHI9_9HYME</name>
<dbReference type="AlphaFoldDB" id="A0A6J3KHI9"/>
<feature type="compositionally biased region" description="Basic and acidic residues" evidence="1">
    <location>
        <begin position="537"/>
        <end position="548"/>
    </location>
</feature>
<reference evidence="3" key="1">
    <citation type="submission" date="2025-08" db="UniProtKB">
        <authorList>
            <consortium name="RefSeq"/>
        </authorList>
    </citation>
    <scope>IDENTIFICATION</scope>
    <source>
        <tissue evidence="3">Muscle</tissue>
    </source>
</reference>
<feature type="compositionally biased region" description="Polar residues" evidence="1">
    <location>
        <begin position="569"/>
        <end position="583"/>
    </location>
</feature>
<keyword evidence="2" id="KW-1185">Reference proteome</keyword>
<protein>
    <submittedName>
        <fullName evidence="3">Uncharacterized protein LOC117234366</fullName>
    </submittedName>
</protein>
<evidence type="ECO:0000313" key="3">
    <source>
        <dbReference type="RefSeq" id="XP_033351379.1"/>
    </source>
</evidence>
<sequence length="1007" mass="117941">MAEIEPTDEDTTTEYLDDTTDMEVTEDTEGTEDTEREGKDEETVTEEETIKEEEDEDVVEYEDASTKVRKKHGKKKLKSWMERCMREKWKCDVPLWQLYMKTFVEDYKQREKDDIFKHRKPADLRKFPRVQSSEDLPTHYKCLPLNVFQLKDQSKLPDKLDRSKMIRIWKNMRTNIPVHFSKSDTAVEPQISKTDDDRWPGMWPCTTRDMAKELLERRRQKRMKRKDLFPCDPDYVRDGFQDPNNDYSDRKELGHARIPQSCPLPTKEMLVDRAAGEQHGLVDGDYIIFELPSKARGTRIYADVCLRGLKGMHLPELGVLRARKRTWKFCFYQAIVALLAKTQLRYKYAWSANIDYVYDHAWLLYTHMGMINIKDKQRLDDIVVYNYKYSIEVRLIQELNDVPIVTDIPWNYEERNMRRKMILERKELMNVKLEIGSEKITDEQIAPVHRGIKRVQEWFDKLKVRYRNCIFRTTRFSVAFWKDNLFWYLYNPYRCDEFGYWDDNGYACILKFCSKESLTRHLMILLLRAYVYTTPKPSKEELEKKPETDTPVAETEQPVTAEDLEATEPSLTMEQAETATESGVSEEPNVERQASGPNESVRTQPSGISYWKEAGAAQQPETAEEEAEEKFFTIQIFHVSHLCCQIHNLKLLQRGAPKPPKRYVKKKTIDDCPFDPLDMRDPCTIEQEEGDLKESIEKPTWLKLYKITWTKSLAVPQKKKGSKELGLGKMRWHQYVVEESNKLFSLWGEIHITDGMFERENRGMQTYACYVVCAGMTRIMAPEYWSSKTLDVIVMCGDRYYTHSKLEAEFKSTKNEYSHVNCWNRYLMSHFKIGETMFEAKVLPAICGRLYAKSGKYLWQSLEQMFLKYKFGILTCESSCLGVFKFCGAYYMCDVNSLGPPLFSYGEGAVYLLRATYFLKFITVLVLTIGSPECSQFALNPIEILKVVDVGPSVFPVGRAEKKDRAKRGTKVECPYDEEKKKQMKKWKHKRAETARTIDKLCCKGGG</sequence>
<organism evidence="2 3">
    <name type="scientific">Bombus vosnesenskii</name>
    <dbReference type="NCBI Taxonomy" id="207650"/>
    <lineage>
        <taxon>Eukaryota</taxon>
        <taxon>Metazoa</taxon>
        <taxon>Ecdysozoa</taxon>
        <taxon>Arthropoda</taxon>
        <taxon>Hexapoda</taxon>
        <taxon>Insecta</taxon>
        <taxon>Pterygota</taxon>
        <taxon>Neoptera</taxon>
        <taxon>Endopterygota</taxon>
        <taxon>Hymenoptera</taxon>
        <taxon>Apocrita</taxon>
        <taxon>Aculeata</taxon>
        <taxon>Apoidea</taxon>
        <taxon>Anthophila</taxon>
        <taxon>Apidae</taxon>
        <taxon>Bombus</taxon>
        <taxon>Pyrobombus</taxon>
    </lineage>
</organism>
<dbReference type="KEGG" id="bvk:117234366"/>
<dbReference type="Gene3D" id="3.90.70.120">
    <property type="match status" value="1"/>
</dbReference>
<evidence type="ECO:0000313" key="2">
    <source>
        <dbReference type="Proteomes" id="UP000504631"/>
    </source>
</evidence>
<dbReference type="PANTHER" id="PTHR40552">
    <property type="entry name" value="AT05186P-RELATED"/>
    <property type="match status" value="1"/>
</dbReference>
<accession>A0A6J3KHI9</accession>
<proteinExistence type="predicted"/>
<dbReference type="PANTHER" id="PTHR40552:SF6">
    <property type="entry name" value="FI09606P-RELATED"/>
    <property type="match status" value="1"/>
</dbReference>
<evidence type="ECO:0000256" key="1">
    <source>
        <dbReference type="SAM" id="MobiDB-lite"/>
    </source>
</evidence>
<feature type="region of interest" description="Disordered" evidence="1">
    <location>
        <begin position="537"/>
        <end position="605"/>
    </location>
</feature>
<feature type="compositionally biased region" description="Acidic residues" evidence="1">
    <location>
        <begin position="43"/>
        <end position="59"/>
    </location>
</feature>
<feature type="compositionally biased region" description="Acidic residues" evidence="1">
    <location>
        <begin position="1"/>
        <end position="35"/>
    </location>
</feature>
<feature type="region of interest" description="Disordered" evidence="1">
    <location>
        <begin position="1"/>
        <end position="59"/>
    </location>
</feature>
<feature type="compositionally biased region" description="Polar residues" evidence="1">
    <location>
        <begin position="595"/>
        <end position="605"/>
    </location>
</feature>